<comment type="caution">
    <text evidence="1">The sequence shown here is derived from an EMBL/GenBank/DDBJ whole genome shotgun (WGS) entry which is preliminary data.</text>
</comment>
<dbReference type="PROSITE" id="PS51257">
    <property type="entry name" value="PROKAR_LIPOPROTEIN"/>
    <property type="match status" value="1"/>
</dbReference>
<dbReference type="RefSeq" id="WP_129464347.1">
    <property type="nucleotide sequence ID" value="NZ_JACSXZ010000001.1"/>
</dbReference>
<reference evidence="2" key="1">
    <citation type="submission" date="2019-01" db="EMBL/GenBank/DDBJ databases">
        <title>Cytophagaceae bacterium strain CAR-16.</title>
        <authorList>
            <person name="Chen W.-M."/>
        </authorList>
    </citation>
    <scope>NUCLEOTIDE SEQUENCE [LARGE SCALE GENOMIC DNA]</scope>
    <source>
        <strain evidence="2">ICH-30</strain>
    </source>
</reference>
<dbReference type="OrthoDB" id="1111178at2"/>
<evidence type="ECO:0008006" key="3">
    <source>
        <dbReference type="Google" id="ProtNLM"/>
    </source>
</evidence>
<proteinExistence type="predicted"/>
<dbReference type="Proteomes" id="UP000289734">
    <property type="component" value="Unassembled WGS sequence"/>
</dbReference>
<name>A0A4Q1KQQ8_9FLAO</name>
<organism evidence="1 2">
    <name type="scientific">Flavobacterium piscinae</name>
    <dbReference type="NCBI Taxonomy" id="2506424"/>
    <lineage>
        <taxon>Bacteria</taxon>
        <taxon>Pseudomonadati</taxon>
        <taxon>Bacteroidota</taxon>
        <taxon>Flavobacteriia</taxon>
        <taxon>Flavobacteriales</taxon>
        <taxon>Flavobacteriaceae</taxon>
        <taxon>Flavobacterium</taxon>
    </lineage>
</organism>
<dbReference type="InterPro" id="IPR011050">
    <property type="entry name" value="Pectin_lyase_fold/virulence"/>
</dbReference>
<dbReference type="SUPFAM" id="SSF51126">
    <property type="entry name" value="Pectin lyase-like"/>
    <property type="match status" value="1"/>
</dbReference>
<dbReference type="AlphaFoldDB" id="A0A4Q1KQQ8"/>
<sequence>MRNLLFLLFIISAISLTSCRNDFEFKPSSGGLEFSRDTIYFDTVFSNIGSSTYTLKVYNRSDEDISIPSIRLRKGLDSKYRMTVDGMVGNNRIFENVEMLAKDSMYIFIETTVDISEANPTDFLYTDQILFGQGTSEQKVELVTLIQDAYFLYPQRFDDGTTETLPIGDDEIYGFVLDENDPINGNEYIWNNSKPYVIYGYAAVPANKTLVVESGAQIHFHAESGLIIGNEGSIKVNGLPSTNPENPLENHVIFQGDRLEPLYEDVPGQWGTIWLTQGSKNNEFTNCVIKNGVVGLLIEGNTGLTNPEADVKLKNVQIYDHSNYGILARTAHIKGENVVINSAGQIALACSYGGKYNFNHSTFNNNWASSRQLSVYLNNYIEGALPEVQPMEEATFTNCIIYGSNQIQMLIDKVDHPTFNYKFDHCLIKFNNINNTYTTDELYLFATDNQRYVNCIIATNNSVANPRFLNVIKNQLIIGDDSAARGQANSAFSGFPDIIEQPRISPTDIGAYNHTVFEED</sequence>
<accession>A0A4Q1KQQ8</accession>
<keyword evidence="2" id="KW-1185">Reference proteome</keyword>
<protein>
    <recommendedName>
        <fullName evidence="3">Right-handed parallel beta-helix repeat-containing protein</fullName>
    </recommendedName>
</protein>
<gene>
    <name evidence="1" type="ORF">EQG68_08310</name>
</gene>
<dbReference type="EMBL" id="SBKQ01000007">
    <property type="protein sequence ID" value="RXR32232.1"/>
    <property type="molecule type" value="Genomic_DNA"/>
</dbReference>
<evidence type="ECO:0000313" key="1">
    <source>
        <dbReference type="EMBL" id="RXR32232.1"/>
    </source>
</evidence>
<evidence type="ECO:0000313" key="2">
    <source>
        <dbReference type="Proteomes" id="UP000289734"/>
    </source>
</evidence>